<dbReference type="GO" id="GO:0005634">
    <property type="term" value="C:nucleus"/>
    <property type="evidence" value="ECO:0007669"/>
    <property type="project" value="TreeGrafter"/>
</dbReference>
<gene>
    <name evidence="4" type="ORF">KP509_29G024000</name>
</gene>
<dbReference type="GO" id="GO:0009736">
    <property type="term" value="P:cytokinin-activated signaling pathway"/>
    <property type="evidence" value="ECO:0007669"/>
    <property type="project" value="TreeGrafter"/>
</dbReference>
<comment type="caution">
    <text evidence="4">The sequence shown here is derived from an EMBL/GenBank/DDBJ whole genome shotgun (WGS) entry which is preliminary data.</text>
</comment>
<feature type="compositionally biased region" description="Acidic residues" evidence="2">
    <location>
        <begin position="34"/>
        <end position="49"/>
    </location>
</feature>
<accession>A0A8T2R5K6</accession>
<feature type="region of interest" description="Disordered" evidence="2">
    <location>
        <begin position="31"/>
        <end position="81"/>
    </location>
</feature>
<dbReference type="GO" id="GO:0003700">
    <property type="term" value="F:DNA-binding transcription factor activity"/>
    <property type="evidence" value="ECO:0007669"/>
    <property type="project" value="TreeGrafter"/>
</dbReference>
<keyword evidence="1" id="KW-0863">Zinc-finger</keyword>
<reference evidence="4" key="1">
    <citation type="submission" date="2021-08" db="EMBL/GenBank/DDBJ databases">
        <title>WGS assembly of Ceratopteris richardii.</title>
        <authorList>
            <person name="Marchant D.B."/>
            <person name="Chen G."/>
            <person name="Jenkins J."/>
            <person name="Shu S."/>
            <person name="Leebens-Mack J."/>
            <person name="Grimwood J."/>
            <person name="Schmutz J."/>
            <person name="Soltis P."/>
            <person name="Soltis D."/>
            <person name="Chen Z.-H."/>
        </authorList>
    </citation>
    <scope>NUCLEOTIDE SEQUENCE</scope>
    <source>
        <strain evidence="4">Whitten #5841</strain>
        <tissue evidence="4">Leaf</tissue>
    </source>
</reference>
<dbReference type="AlphaFoldDB" id="A0A8T2R5K6"/>
<dbReference type="GO" id="GO:0010090">
    <property type="term" value="P:trichome morphogenesis"/>
    <property type="evidence" value="ECO:0007669"/>
    <property type="project" value="InterPro"/>
</dbReference>
<proteinExistence type="predicted"/>
<keyword evidence="5" id="KW-1185">Reference proteome</keyword>
<dbReference type="Gene3D" id="3.30.160.60">
    <property type="entry name" value="Classic Zinc Finger"/>
    <property type="match status" value="1"/>
</dbReference>
<feature type="region of interest" description="Disordered" evidence="2">
    <location>
        <begin position="229"/>
        <end position="253"/>
    </location>
</feature>
<dbReference type="OrthoDB" id="9442240at2759"/>
<dbReference type="EMBL" id="CM035434">
    <property type="protein sequence ID" value="KAH7291606.1"/>
    <property type="molecule type" value="Genomic_DNA"/>
</dbReference>
<dbReference type="GO" id="GO:0000976">
    <property type="term" value="F:transcription cis-regulatory region binding"/>
    <property type="evidence" value="ECO:0007669"/>
    <property type="project" value="TreeGrafter"/>
</dbReference>
<organism evidence="4 5">
    <name type="scientific">Ceratopteris richardii</name>
    <name type="common">Triangle waterfern</name>
    <dbReference type="NCBI Taxonomy" id="49495"/>
    <lineage>
        <taxon>Eukaryota</taxon>
        <taxon>Viridiplantae</taxon>
        <taxon>Streptophyta</taxon>
        <taxon>Embryophyta</taxon>
        <taxon>Tracheophyta</taxon>
        <taxon>Polypodiopsida</taxon>
        <taxon>Polypodiidae</taxon>
        <taxon>Polypodiales</taxon>
        <taxon>Pteridineae</taxon>
        <taxon>Pteridaceae</taxon>
        <taxon>Parkerioideae</taxon>
        <taxon>Ceratopteris</taxon>
    </lineage>
</organism>
<dbReference type="PANTHER" id="PTHR46353:SF23">
    <property type="entry name" value="C2H2 ZINC FINGER-CONTAINING PROTEIN-RELATED"/>
    <property type="match status" value="1"/>
</dbReference>
<evidence type="ECO:0000256" key="1">
    <source>
        <dbReference type="PROSITE-ProRule" id="PRU00042"/>
    </source>
</evidence>
<keyword evidence="1" id="KW-0862">Zinc</keyword>
<keyword evidence="1" id="KW-0479">Metal-binding</keyword>
<evidence type="ECO:0000313" key="4">
    <source>
        <dbReference type="EMBL" id="KAH7291606.1"/>
    </source>
</evidence>
<dbReference type="PROSITE" id="PS50157">
    <property type="entry name" value="ZINC_FINGER_C2H2_2"/>
    <property type="match status" value="1"/>
</dbReference>
<dbReference type="Proteomes" id="UP000825935">
    <property type="component" value="Chromosome 29"/>
</dbReference>
<feature type="domain" description="C2H2-type" evidence="3">
    <location>
        <begin position="347"/>
        <end position="374"/>
    </location>
</feature>
<dbReference type="InterPro" id="IPR044299">
    <property type="entry name" value="GIS3/ZFP5/ZFP6"/>
</dbReference>
<dbReference type="PANTHER" id="PTHR46353">
    <property type="entry name" value="ZINC FINGER PROTEIN 5"/>
    <property type="match status" value="1"/>
</dbReference>
<dbReference type="InterPro" id="IPR013087">
    <property type="entry name" value="Znf_C2H2_type"/>
</dbReference>
<dbReference type="PROSITE" id="PS00028">
    <property type="entry name" value="ZINC_FINGER_C2H2_1"/>
    <property type="match status" value="1"/>
</dbReference>
<name>A0A8T2R5K6_CERRI</name>
<evidence type="ECO:0000313" key="5">
    <source>
        <dbReference type="Proteomes" id="UP000825935"/>
    </source>
</evidence>
<evidence type="ECO:0000259" key="3">
    <source>
        <dbReference type="PROSITE" id="PS50157"/>
    </source>
</evidence>
<dbReference type="GO" id="GO:0009740">
    <property type="term" value="P:gibberellic acid mediated signaling pathway"/>
    <property type="evidence" value="ECO:0007669"/>
    <property type="project" value="TreeGrafter"/>
</dbReference>
<dbReference type="GO" id="GO:0008270">
    <property type="term" value="F:zinc ion binding"/>
    <property type="evidence" value="ECO:0007669"/>
    <property type="project" value="UniProtKB-KW"/>
</dbReference>
<evidence type="ECO:0000256" key="2">
    <source>
        <dbReference type="SAM" id="MobiDB-lite"/>
    </source>
</evidence>
<sequence length="569" mass="62877">MKEDNIKEDCPALCQPLNLGFNIPEGHVSSPTLDCEDAEESNYEDDLGEESQTSNCCAYEDGSRDSWSASPKRPRGERETAGLLSFDGSCAVASRATTATNYDIQIRMDKLVASGKMPGVPMEWLLSNNHHQRHHPHHHNQHSKRYHQEDGSARPRVQTMGDGSELAMLPLRHVRSSDQNVCLTHEKPQESSDIVFEYEEDENQHVELQLDAIHSAQRMPVFERRTDKDYDLNGNQQDEQTECSPGPPSLITDEYSTTAPSMMKSPELSLKLFGFDVVEKASSYLDNGIGRDAIGDEEKIIEDEAREKLSEGLKEGVDATVDAEEASGNLATGASGEGPSQEFGRKFECHFCMREFASSQALGGHQNAHKRERQHAKRLQMEASRVAAHKAAAAAMVGGCRQFYSVYSPQARLPAASLVSPHSVRAAFSYPSSPFTHHQAARHASWLYPSEHSSAPFGPYRSSHVADDPFFQTNPNSSFGAFHAPSSRITRSPPAFFPANVQLSSSPPAQPWPLLVPYVNNNDSTHHADDLAIRSFSHHHHLHAVDSPPPKAMPSITEDHSLELKLGFA</sequence>
<protein>
    <recommendedName>
        <fullName evidence="3">C2H2-type domain-containing protein</fullName>
    </recommendedName>
</protein>